<evidence type="ECO:0000256" key="6">
    <source>
        <dbReference type="SAM" id="Phobius"/>
    </source>
</evidence>
<feature type="compositionally biased region" description="Polar residues" evidence="5">
    <location>
        <begin position="726"/>
        <end position="752"/>
    </location>
</feature>
<feature type="region of interest" description="Disordered" evidence="5">
    <location>
        <begin position="326"/>
        <end position="364"/>
    </location>
</feature>
<dbReference type="SUPFAM" id="SSF103473">
    <property type="entry name" value="MFS general substrate transporter"/>
    <property type="match status" value="1"/>
</dbReference>
<name>A0A3N4I8R3_ASCIM</name>
<dbReference type="PANTHER" id="PTHR24064">
    <property type="entry name" value="SOLUTE CARRIER FAMILY 22 MEMBER"/>
    <property type="match status" value="1"/>
</dbReference>
<dbReference type="Pfam" id="PF00083">
    <property type="entry name" value="Sugar_tr"/>
    <property type="match status" value="2"/>
</dbReference>
<keyword evidence="3 6" id="KW-1133">Transmembrane helix</keyword>
<feature type="transmembrane region" description="Helical" evidence="6">
    <location>
        <begin position="262"/>
        <end position="282"/>
    </location>
</feature>
<accession>A0A3N4I8R3</accession>
<dbReference type="GO" id="GO:0016020">
    <property type="term" value="C:membrane"/>
    <property type="evidence" value="ECO:0007669"/>
    <property type="project" value="UniProtKB-SubCell"/>
</dbReference>
<keyword evidence="9" id="KW-1185">Reference proteome</keyword>
<reference evidence="8 9" key="1">
    <citation type="journal article" date="2018" name="Nat. Ecol. Evol.">
        <title>Pezizomycetes genomes reveal the molecular basis of ectomycorrhizal truffle lifestyle.</title>
        <authorList>
            <person name="Murat C."/>
            <person name="Payen T."/>
            <person name="Noel B."/>
            <person name="Kuo A."/>
            <person name="Morin E."/>
            <person name="Chen J."/>
            <person name="Kohler A."/>
            <person name="Krizsan K."/>
            <person name="Balestrini R."/>
            <person name="Da Silva C."/>
            <person name="Montanini B."/>
            <person name="Hainaut M."/>
            <person name="Levati E."/>
            <person name="Barry K.W."/>
            <person name="Belfiori B."/>
            <person name="Cichocki N."/>
            <person name="Clum A."/>
            <person name="Dockter R.B."/>
            <person name="Fauchery L."/>
            <person name="Guy J."/>
            <person name="Iotti M."/>
            <person name="Le Tacon F."/>
            <person name="Lindquist E.A."/>
            <person name="Lipzen A."/>
            <person name="Malagnac F."/>
            <person name="Mello A."/>
            <person name="Molinier V."/>
            <person name="Miyauchi S."/>
            <person name="Poulain J."/>
            <person name="Riccioni C."/>
            <person name="Rubini A."/>
            <person name="Sitrit Y."/>
            <person name="Splivallo R."/>
            <person name="Traeger S."/>
            <person name="Wang M."/>
            <person name="Zifcakova L."/>
            <person name="Wipf D."/>
            <person name="Zambonelli A."/>
            <person name="Paolocci F."/>
            <person name="Nowrousian M."/>
            <person name="Ottonello S."/>
            <person name="Baldrian P."/>
            <person name="Spatafora J.W."/>
            <person name="Henrissat B."/>
            <person name="Nagy L.G."/>
            <person name="Aury J.M."/>
            <person name="Wincker P."/>
            <person name="Grigoriev I.V."/>
            <person name="Bonfante P."/>
            <person name="Martin F.M."/>
        </authorList>
    </citation>
    <scope>NUCLEOTIDE SEQUENCE [LARGE SCALE GENOMIC DNA]</scope>
    <source>
        <strain evidence="8 9">RN42</strain>
    </source>
</reference>
<feature type="compositionally biased region" description="Polar residues" evidence="5">
    <location>
        <begin position="347"/>
        <end position="356"/>
    </location>
</feature>
<feature type="transmembrane region" description="Helical" evidence="6">
    <location>
        <begin position="114"/>
        <end position="134"/>
    </location>
</feature>
<feature type="transmembrane region" description="Helical" evidence="6">
    <location>
        <begin position="212"/>
        <end position="235"/>
    </location>
</feature>
<feature type="region of interest" description="Disordered" evidence="5">
    <location>
        <begin position="393"/>
        <end position="444"/>
    </location>
</feature>
<organism evidence="8 9">
    <name type="scientific">Ascobolus immersus RN42</name>
    <dbReference type="NCBI Taxonomy" id="1160509"/>
    <lineage>
        <taxon>Eukaryota</taxon>
        <taxon>Fungi</taxon>
        <taxon>Dikarya</taxon>
        <taxon>Ascomycota</taxon>
        <taxon>Pezizomycotina</taxon>
        <taxon>Pezizomycetes</taxon>
        <taxon>Pezizales</taxon>
        <taxon>Ascobolaceae</taxon>
        <taxon>Ascobolus</taxon>
    </lineage>
</organism>
<proteinExistence type="predicted"/>
<gene>
    <name evidence="8" type="ORF">BJ508DRAFT_88930</name>
</gene>
<keyword evidence="2 6" id="KW-0812">Transmembrane</keyword>
<dbReference type="InterPro" id="IPR020846">
    <property type="entry name" value="MFS_dom"/>
</dbReference>
<keyword evidence="4 6" id="KW-0472">Membrane</keyword>
<feature type="transmembrane region" description="Helical" evidence="6">
    <location>
        <begin position="528"/>
        <end position="549"/>
    </location>
</feature>
<feature type="transmembrane region" description="Helical" evidence="6">
    <location>
        <begin position="561"/>
        <end position="581"/>
    </location>
</feature>
<feature type="transmembrane region" description="Helical" evidence="6">
    <location>
        <begin position="171"/>
        <end position="192"/>
    </location>
</feature>
<dbReference type="GO" id="GO:0022857">
    <property type="term" value="F:transmembrane transporter activity"/>
    <property type="evidence" value="ECO:0007669"/>
    <property type="project" value="InterPro"/>
</dbReference>
<feature type="region of interest" description="Disordered" evidence="5">
    <location>
        <begin position="714"/>
        <end position="811"/>
    </location>
</feature>
<comment type="subcellular location">
    <subcellularLocation>
        <location evidence="1">Membrane</location>
        <topology evidence="1">Multi-pass membrane protein</topology>
    </subcellularLocation>
</comment>
<dbReference type="Proteomes" id="UP000275078">
    <property type="component" value="Unassembled WGS sequence"/>
</dbReference>
<dbReference type="Gene3D" id="1.20.1250.20">
    <property type="entry name" value="MFS general substrate transporter like domains"/>
    <property type="match status" value="2"/>
</dbReference>
<feature type="compositionally biased region" description="Basic and acidic residues" evidence="5">
    <location>
        <begin position="772"/>
        <end position="811"/>
    </location>
</feature>
<sequence length="811" mass="89333">MAPSTTAPSAASQPRRRRLPFLRKPSTPRFRFHRPRLRMWTDEPKNFEYLDDYRERRRLTLETIDASGFGWWVVFVAGVGFLTDAYDIFALNMVLPMIGYVYYERGTIPWQHTLLLKCATLVGTMVGQVTFGILGDFWGRRKMYGVELLVIIFATLGVAQCSPGVGHSMSLIGWLFFWRLLMGVGIGADYPLSAAITAEFAPTKHRARMMALLFWMQPLGQLLSTLVAMAVIAIMRDQIPGSTLVSECSDLDGDCARVVDTIWRWIIGIGAAPAIIAVFFRLTIPESPRYTLDVLNNTRKAQETVVYFKVQPPTEIDLVATTNVVTENSNNDPPAEPNHLSLPPPTTTGISGSSGVLRQRPLGGGLHHTNASGLTYINSSIATAPSANTFRLPSPALSIHPPTRQPFESTLPEGDPSHLSLPPTSYSNQQPAHSPYPPSHSASDLTASHFREDHCLRKASRQDLYQYFITSGNYRDLLGTSLSWFLLDLSFYGLSVHSPRGLAASLFLPAGSELSHDPPAMDSLWDMSVHSLVIVSIGACLGGAVMIKLSHYCSRKKIQFYGFLILAALLLVMGCSLAELVGKKSMANLRGIMIMLCVLLHFFFNFGPNTTTFIIPTEAFPTRYRCTAHGLSAAMGKAGSIVSQVIFSCVRRGGRGVDDDPVLLGHCMKGFAGVMVLGAIVTWRWAPETCDSDGRSRTLEELAGGRLGREECQWRDKARKEAQAGANEQGSHWGSQMGSRNASHNINGQSRSGIRVAEQDLGSSMMGSTLGRRSDVHPEEGEDSGMGHHNHDFRNHSTEHHDSQIERIRSR</sequence>
<dbReference type="OrthoDB" id="433512at2759"/>
<evidence type="ECO:0000313" key="8">
    <source>
        <dbReference type="EMBL" id="RPA82465.1"/>
    </source>
</evidence>
<feature type="transmembrane region" description="Helical" evidence="6">
    <location>
        <begin position="484"/>
        <end position="508"/>
    </location>
</feature>
<evidence type="ECO:0000313" key="9">
    <source>
        <dbReference type="Proteomes" id="UP000275078"/>
    </source>
</evidence>
<evidence type="ECO:0000256" key="4">
    <source>
        <dbReference type="ARBA" id="ARBA00023136"/>
    </source>
</evidence>
<evidence type="ECO:0000256" key="3">
    <source>
        <dbReference type="ARBA" id="ARBA00022989"/>
    </source>
</evidence>
<protein>
    <submittedName>
        <fullName evidence="8">MFS general substrate transporter</fullName>
    </submittedName>
</protein>
<dbReference type="STRING" id="1160509.A0A3N4I8R3"/>
<dbReference type="AlphaFoldDB" id="A0A3N4I8R3"/>
<feature type="transmembrane region" description="Helical" evidence="6">
    <location>
        <begin position="69"/>
        <end position="102"/>
    </location>
</feature>
<feature type="transmembrane region" description="Helical" evidence="6">
    <location>
        <begin position="587"/>
        <end position="606"/>
    </location>
</feature>
<evidence type="ECO:0000256" key="2">
    <source>
        <dbReference type="ARBA" id="ARBA00022692"/>
    </source>
</evidence>
<dbReference type="PROSITE" id="PS50850">
    <property type="entry name" value="MFS"/>
    <property type="match status" value="1"/>
</dbReference>
<feature type="transmembrane region" description="Helical" evidence="6">
    <location>
        <begin position="146"/>
        <end position="165"/>
    </location>
</feature>
<dbReference type="InterPro" id="IPR005828">
    <property type="entry name" value="MFS_sugar_transport-like"/>
</dbReference>
<evidence type="ECO:0000256" key="1">
    <source>
        <dbReference type="ARBA" id="ARBA00004141"/>
    </source>
</evidence>
<dbReference type="InterPro" id="IPR005829">
    <property type="entry name" value="Sugar_transporter_CS"/>
</dbReference>
<evidence type="ECO:0000259" key="7">
    <source>
        <dbReference type="PROSITE" id="PS50850"/>
    </source>
</evidence>
<dbReference type="InterPro" id="IPR036259">
    <property type="entry name" value="MFS_trans_sf"/>
</dbReference>
<dbReference type="PROSITE" id="PS00217">
    <property type="entry name" value="SUGAR_TRANSPORT_2"/>
    <property type="match status" value="1"/>
</dbReference>
<feature type="domain" description="Major facilitator superfamily (MFS) profile" evidence="7">
    <location>
        <begin position="73"/>
        <end position="690"/>
    </location>
</feature>
<evidence type="ECO:0000256" key="5">
    <source>
        <dbReference type="SAM" id="MobiDB-lite"/>
    </source>
</evidence>
<dbReference type="EMBL" id="ML119671">
    <property type="protein sequence ID" value="RPA82465.1"/>
    <property type="molecule type" value="Genomic_DNA"/>
</dbReference>